<organism evidence="1 2">
    <name type="scientific">Simplicispira suum</name>
    <dbReference type="NCBI Taxonomy" id="2109915"/>
    <lineage>
        <taxon>Bacteria</taxon>
        <taxon>Pseudomonadati</taxon>
        <taxon>Pseudomonadota</taxon>
        <taxon>Betaproteobacteria</taxon>
        <taxon>Burkholderiales</taxon>
        <taxon>Comamonadaceae</taxon>
        <taxon>Simplicispira</taxon>
    </lineage>
</organism>
<keyword evidence="2" id="KW-1185">Reference proteome</keyword>
<evidence type="ECO:0000313" key="2">
    <source>
        <dbReference type="Proteomes" id="UP000239326"/>
    </source>
</evidence>
<dbReference type="EMBL" id="CP027669">
    <property type="protein sequence ID" value="AVO42739.1"/>
    <property type="molecule type" value="Genomic_DNA"/>
</dbReference>
<accession>A0A2S0N3M3</accession>
<evidence type="ECO:0008006" key="3">
    <source>
        <dbReference type="Google" id="ProtNLM"/>
    </source>
</evidence>
<evidence type="ECO:0000313" key="1">
    <source>
        <dbReference type="EMBL" id="AVO42739.1"/>
    </source>
</evidence>
<sequence>MKHIAIAIQGGFAVAYQRHSGHLVAVSEHATRESAIREAQRLTLLARLDQERADRAALRQHGTRRPVRWFEPDAFA</sequence>
<protein>
    <recommendedName>
        <fullName evidence="3">DUF2188 domain-containing protein</fullName>
    </recommendedName>
</protein>
<reference evidence="1 2" key="1">
    <citation type="submission" date="2018-03" db="EMBL/GenBank/DDBJ databases">
        <title>Genome sequencing of Simplicispira sp.</title>
        <authorList>
            <person name="Kim S.-J."/>
            <person name="Heo J."/>
            <person name="Kwon S.-W."/>
        </authorList>
    </citation>
    <scope>NUCLEOTIDE SEQUENCE [LARGE SCALE GENOMIC DNA]</scope>
    <source>
        <strain evidence="1 2">SC1-8</strain>
    </source>
</reference>
<gene>
    <name evidence="1" type="ORF">C6571_16840</name>
</gene>
<name>A0A2S0N3M3_9BURK</name>
<dbReference type="KEGG" id="simp:C6571_16840"/>
<dbReference type="AlphaFoldDB" id="A0A2S0N3M3"/>
<proteinExistence type="predicted"/>
<dbReference type="Proteomes" id="UP000239326">
    <property type="component" value="Chromosome"/>
</dbReference>
<dbReference type="RefSeq" id="WP_106447714.1">
    <property type="nucleotide sequence ID" value="NZ_CP027669.1"/>
</dbReference>